<dbReference type="PATRIC" id="fig|411483.3.peg.2424"/>
<organism evidence="8 9">
    <name type="scientific">Faecalibacterium duncaniae (strain DSM 17677 / JCM 31915 / A2-165)</name>
    <name type="common">Faecalibacterium prausnitzii</name>
    <dbReference type="NCBI Taxonomy" id="411483"/>
    <lineage>
        <taxon>Bacteria</taxon>
        <taxon>Bacillati</taxon>
        <taxon>Bacillota</taxon>
        <taxon>Clostridia</taxon>
        <taxon>Eubacteriales</taxon>
        <taxon>Oscillospiraceae</taxon>
        <taxon>Faecalibacterium</taxon>
    </lineage>
</organism>
<comment type="subcellular location">
    <subcellularLocation>
        <location evidence="1">Cell membrane</location>
        <topology evidence="1">Multi-pass membrane protein</topology>
    </subcellularLocation>
</comment>
<keyword evidence="9" id="KW-1185">Reference proteome</keyword>
<reference evidence="8" key="1">
    <citation type="submission" date="2009-08" db="EMBL/GenBank/DDBJ databases">
        <authorList>
            <person name="Weinstock G."/>
            <person name="Sodergren E."/>
            <person name="Clifton S."/>
            <person name="Fulton L."/>
            <person name="Fulton B."/>
            <person name="Courtney L."/>
            <person name="Fronick C."/>
            <person name="Harrison M."/>
            <person name="Strong C."/>
            <person name="Farmer C."/>
            <person name="Delahaunty K."/>
            <person name="Markovic C."/>
            <person name="Hall O."/>
            <person name="Minx P."/>
            <person name="Tomlinson C."/>
            <person name="Mitreva M."/>
            <person name="Nelson J."/>
            <person name="Hou S."/>
            <person name="Wollam A."/>
            <person name="Pepin K.H."/>
            <person name="Johnson M."/>
            <person name="Bhonagiri V."/>
            <person name="Nash W.E."/>
            <person name="Warren W."/>
            <person name="Chinwalla A."/>
            <person name="Mardis E.R."/>
            <person name="Wilson R.K."/>
        </authorList>
    </citation>
    <scope>NUCLEOTIDE SEQUENCE [LARGE SCALE GENOMIC DNA]</scope>
    <source>
        <strain evidence="8">A2-165</strain>
    </source>
</reference>
<keyword evidence="7" id="KW-0808">Transferase</keyword>
<dbReference type="InterPro" id="IPR051085">
    <property type="entry name" value="MB_O-acyltransferase"/>
</dbReference>
<keyword evidence="3 7" id="KW-1003">Cell membrane</keyword>
<dbReference type="OrthoDB" id="9805788at2"/>
<dbReference type="PANTHER" id="PTHR13285">
    <property type="entry name" value="ACYLTRANSFERASE"/>
    <property type="match status" value="1"/>
</dbReference>
<sequence>MQFNSFLFILCFLPLVLLGYFTLGRVHPVWNKLVLIGASLFFYAYAEPRTLLPLGLSLLVNYIFSKLLESEKLRWRRFFLAVPVCINAALLLYFKYLNFAITNYNALFHTEHALKTLLLPVGISFFTFQQIAYLVSVYRKELLKADLIDYLAYITYFPKLLMGPLMEPVDFVEQLNDLDRKKINWDNLACGVKIFSFGLFKKVMLADTFAAAVAWGYSNLGVATAMDWLLVMLFYTFEIYFDFSGYSDMAVGVSMMLNIDLPINFDSPYKALSIRDFWKRWHISLTKFFTKYVYIPLGGSRKGLFFTYLNTMIIFVISGIWHGANWTFLLWGILHGLMMVFDRIFGKLEEKIFEPVRWAVSFFCVNVLWLLFRSDSIGQWKQIIKTIAQFNSTSISEGLLNSFVLPEAGFLTDVLHIGRLTNGMHGFWMLLFVFGSLLLCLVPENNYKKRMQNSGFTMLLAAVAFVWSFICLSAESVFVYFNF</sequence>
<dbReference type="InterPro" id="IPR024194">
    <property type="entry name" value="Ac/AlaTfrase_AlgI/DltB"/>
</dbReference>
<dbReference type="eggNOG" id="COG1696">
    <property type="taxonomic scope" value="Bacteria"/>
</dbReference>
<protein>
    <submittedName>
        <fullName evidence="8">MBOAT family protein</fullName>
    </submittedName>
</protein>
<evidence type="ECO:0000256" key="3">
    <source>
        <dbReference type="ARBA" id="ARBA00022475"/>
    </source>
</evidence>
<evidence type="ECO:0000256" key="7">
    <source>
        <dbReference type="PIRNR" id="PIRNR016636"/>
    </source>
</evidence>
<dbReference type="GO" id="GO:0016746">
    <property type="term" value="F:acyltransferase activity"/>
    <property type="evidence" value="ECO:0007669"/>
    <property type="project" value="UniProtKB-KW"/>
</dbReference>
<keyword evidence="4" id="KW-0812">Transmembrane</keyword>
<keyword evidence="7" id="KW-0012">Acyltransferase</keyword>
<dbReference type="STRING" id="411483.FAEPRAA2165_03059"/>
<evidence type="ECO:0000256" key="6">
    <source>
        <dbReference type="ARBA" id="ARBA00023136"/>
    </source>
</evidence>
<dbReference type="InterPro" id="IPR004299">
    <property type="entry name" value="MBOAT_fam"/>
</dbReference>
<dbReference type="PANTHER" id="PTHR13285:SF18">
    <property type="entry name" value="PROTEIN-CYSTEINE N-PALMITOYLTRANSFERASE RASP"/>
    <property type="match status" value="1"/>
</dbReference>
<evidence type="ECO:0000256" key="4">
    <source>
        <dbReference type="ARBA" id="ARBA00022692"/>
    </source>
</evidence>
<comment type="similarity">
    <text evidence="2 7">Belongs to the membrane-bound acyltransferase family.</text>
</comment>
<dbReference type="GO" id="GO:0042121">
    <property type="term" value="P:alginic acid biosynthetic process"/>
    <property type="evidence" value="ECO:0007669"/>
    <property type="project" value="InterPro"/>
</dbReference>
<keyword evidence="6 7" id="KW-0472">Membrane</keyword>
<comment type="caution">
    <text evidence="8">The sequence shown here is derived from an EMBL/GenBank/DDBJ whole genome shotgun (WGS) entry which is preliminary data.</text>
</comment>
<evidence type="ECO:0000256" key="2">
    <source>
        <dbReference type="ARBA" id="ARBA00010323"/>
    </source>
</evidence>
<dbReference type="EMBL" id="ACOP02000081">
    <property type="protein sequence ID" value="EEU95381.1"/>
    <property type="molecule type" value="Genomic_DNA"/>
</dbReference>
<dbReference type="PIRSF" id="PIRSF500217">
    <property type="entry name" value="AlgI"/>
    <property type="match status" value="1"/>
</dbReference>
<dbReference type="RefSeq" id="WP_005935286.1">
    <property type="nucleotide sequence ID" value="NZ_CP022479.1"/>
</dbReference>
<evidence type="ECO:0000256" key="1">
    <source>
        <dbReference type="ARBA" id="ARBA00004651"/>
    </source>
</evidence>
<gene>
    <name evidence="8" type="ORF">FAEPRAA2165_03059</name>
</gene>
<name>C7H9Q6_FAED2</name>
<dbReference type="Pfam" id="PF03062">
    <property type="entry name" value="MBOAT"/>
    <property type="match status" value="1"/>
</dbReference>
<dbReference type="Proteomes" id="UP000004619">
    <property type="component" value="Unassembled WGS sequence"/>
</dbReference>
<dbReference type="AlphaFoldDB" id="C7H9Q6"/>
<keyword evidence="5" id="KW-1133">Transmembrane helix</keyword>
<evidence type="ECO:0000313" key="8">
    <source>
        <dbReference type="EMBL" id="EEU95381.1"/>
    </source>
</evidence>
<dbReference type="GO" id="GO:0005886">
    <property type="term" value="C:plasma membrane"/>
    <property type="evidence" value="ECO:0007669"/>
    <property type="project" value="UniProtKB-SubCell"/>
</dbReference>
<accession>C7H9Q6</accession>
<evidence type="ECO:0000256" key="5">
    <source>
        <dbReference type="ARBA" id="ARBA00022989"/>
    </source>
</evidence>
<dbReference type="PIRSF" id="PIRSF016636">
    <property type="entry name" value="AlgI_DltB"/>
    <property type="match status" value="1"/>
</dbReference>
<dbReference type="HOGENOM" id="CLU_025255_1_1_9"/>
<dbReference type="GeneID" id="90661213"/>
<proteinExistence type="inferred from homology"/>
<evidence type="ECO:0000313" key="9">
    <source>
        <dbReference type="Proteomes" id="UP000004619"/>
    </source>
</evidence>
<dbReference type="InterPro" id="IPR028362">
    <property type="entry name" value="AlgI"/>
</dbReference>